<accession>A0A0J9XIE3</accession>
<dbReference type="SUPFAM" id="SSF51735">
    <property type="entry name" value="NAD(P)-binding Rossmann-fold domains"/>
    <property type="match status" value="1"/>
</dbReference>
<dbReference type="PROSITE" id="PS00061">
    <property type="entry name" value="ADH_SHORT"/>
    <property type="match status" value="1"/>
</dbReference>
<evidence type="ECO:0000256" key="3">
    <source>
        <dbReference type="ARBA" id="ARBA00023002"/>
    </source>
</evidence>
<name>A0A0J9XIE3_GEOCN</name>
<dbReference type="EMBL" id="CCBN010000018">
    <property type="protein sequence ID" value="CDO57088.1"/>
    <property type="molecule type" value="Genomic_DNA"/>
</dbReference>
<comment type="caution">
    <text evidence="5">The sequence shown here is derived from an EMBL/GenBank/DDBJ whole genome shotgun (WGS) entry which is preliminary data.</text>
</comment>
<protein>
    <recommendedName>
        <fullName evidence="4">Ketoreductase (KR) domain-containing protein</fullName>
    </recommendedName>
</protein>
<dbReference type="Pfam" id="PF08659">
    <property type="entry name" value="KR"/>
    <property type="match status" value="1"/>
</dbReference>
<evidence type="ECO:0000259" key="4">
    <source>
        <dbReference type="Pfam" id="PF08659"/>
    </source>
</evidence>
<dbReference type="OrthoDB" id="5325318at2759"/>
<evidence type="ECO:0000256" key="1">
    <source>
        <dbReference type="ARBA" id="ARBA00006484"/>
    </source>
</evidence>
<gene>
    <name evidence="5" type="ORF">BN980_GECA18s02144g</name>
</gene>
<dbReference type="PANTHER" id="PTHR42760:SF115">
    <property type="entry name" value="3-OXOACYL-[ACYL-CARRIER-PROTEIN] REDUCTASE FABG"/>
    <property type="match status" value="1"/>
</dbReference>
<evidence type="ECO:0000313" key="5">
    <source>
        <dbReference type="EMBL" id="CDO57088.1"/>
    </source>
</evidence>
<dbReference type="PANTHER" id="PTHR42760">
    <property type="entry name" value="SHORT-CHAIN DEHYDROGENASES/REDUCTASES FAMILY MEMBER"/>
    <property type="match status" value="1"/>
</dbReference>
<evidence type="ECO:0000256" key="2">
    <source>
        <dbReference type="ARBA" id="ARBA00022857"/>
    </source>
</evidence>
<dbReference type="InterPro" id="IPR013968">
    <property type="entry name" value="PKS_KR"/>
</dbReference>
<reference evidence="5" key="1">
    <citation type="submission" date="2014-03" db="EMBL/GenBank/DDBJ databases">
        <authorList>
            <person name="Casaregola S."/>
        </authorList>
    </citation>
    <scope>NUCLEOTIDE SEQUENCE [LARGE SCALE GENOMIC DNA]</scope>
    <source>
        <strain evidence="5">CLIB 918</strain>
    </source>
</reference>
<feature type="domain" description="Ketoreductase (KR)" evidence="4">
    <location>
        <begin position="23"/>
        <end position="167"/>
    </location>
</feature>
<keyword evidence="2" id="KW-0521">NADP</keyword>
<dbReference type="InterPro" id="IPR036291">
    <property type="entry name" value="NAD(P)-bd_dom_sf"/>
</dbReference>
<dbReference type="PRINTS" id="PR00081">
    <property type="entry name" value="GDHRDH"/>
</dbReference>
<sequence>MSTAAQKSLKALPNLFSLAGKSVVITGASGGMATAVSRYLLNAGVSSLALIDKSSAGLADTAKFLYEDQQQQQELALASARTIGLGNAVPTPQSSKITTWECDISSQDHVRDAMQAIRTQNGAPLNVLVNTAGYCENISALDYPGTKLTKLLNVNLAGAMIVATEFARTVISDLDMDTHARQMSNLDVPAATTPETELSATDLTARYHNQPFSTSASIILIGSMSGSIVNFPQLQTPYNISKAGVIHLAKSLASEWSSYGIRVNSLSPGYILTPLTRAIIEAEGKLKAQWEAQIPMGRMADPEEFAGPVIYMASDASSYMTGSDVIVDGGYCVR</sequence>
<dbReference type="Gene3D" id="3.40.50.720">
    <property type="entry name" value="NAD(P)-binding Rossmann-like Domain"/>
    <property type="match status" value="1"/>
</dbReference>
<keyword evidence="6" id="KW-1185">Reference proteome</keyword>
<dbReference type="InterPro" id="IPR002347">
    <property type="entry name" value="SDR_fam"/>
</dbReference>
<organism evidence="5 6">
    <name type="scientific">Geotrichum candidum</name>
    <name type="common">Oospora lactis</name>
    <name type="synonym">Dipodascus geotrichum</name>
    <dbReference type="NCBI Taxonomy" id="1173061"/>
    <lineage>
        <taxon>Eukaryota</taxon>
        <taxon>Fungi</taxon>
        <taxon>Dikarya</taxon>
        <taxon>Ascomycota</taxon>
        <taxon>Saccharomycotina</taxon>
        <taxon>Dipodascomycetes</taxon>
        <taxon>Dipodascales</taxon>
        <taxon>Dipodascaceae</taxon>
        <taxon>Geotrichum</taxon>
    </lineage>
</organism>
<dbReference type="Proteomes" id="UP000242525">
    <property type="component" value="Unassembled WGS sequence"/>
</dbReference>
<comment type="similarity">
    <text evidence="1">Belongs to the short-chain dehydrogenases/reductases (SDR) family.</text>
</comment>
<dbReference type="Pfam" id="PF13561">
    <property type="entry name" value="adh_short_C2"/>
    <property type="match status" value="1"/>
</dbReference>
<evidence type="ECO:0000313" key="6">
    <source>
        <dbReference type="Proteomes" id="UP000242525"/>
    </source>
</evidence>
<dbReference type="InterPro" id="IPR020904">
    <property type="entry name" value="Sc_DH/Rdtase_CS"/>
</dbReference>
<dbReference type="GO" id="GO:0016616">
    <property type="term" value="F:oxidoreductase activity, acting on the CH-OH group of donors, NAD or NADP as acceptor"/>
    <property type="evidence" value="ECO:0007669"/>
    <property type="project" value="TreeGrafter"/>
</dbReference>
<keyword evidence="3" id="KW-0560">Oxidoreductase</keyword>
<dbReference type="STRING" id="1173061.A0A0J9XIE3"/>
<dbReference type="AlphaFoldDB" id="A0A0J9XIE3"/>
<proteinExistence type="inferred from homology"/>